<accession>G4NWM9</accession>
<dbReference type="AlphaFoldDB" id="G4NWM9"/>
<dbReference type="Pfam" id="PF04014">
    <property type="entry name" value="MazE_antitoxin"/>
    <property type="match status" value="1"/>
</dbReference>
<organism evidence="3 4">
    <name type="scientific">Bacillus spizizenii (strain DSM 15029 / JCM 12233 / NBRC 101239 / NRRL B-23049 / TU-B-10)</name>
    <name type="common">Bacillus subtilis subsp. spizizenii</name>
    <dbReference type="NCBI Taxonomy" id="1052585"/>
    <lineage>
        <taxon>Bacteria</taxon>
        <taxon>Bacillati</taxon>
        <taxon>Bacillota</taxon>
        <taxon>Bacilli</taxon>
        <taxon>Bacillales</taxon>
        <taxon>Bacillaceae</taxon>
        <taxon>Bacillus</taxon>
    </lineage>
</organism>
<dbReference type="InterPro" id="IPR007159">
    <property type="entry name" value="SpoVT-AbrB_dom"/>
</dbReference>
<name>G4NWM9_BACS4</name>
<dbReference type="SMART" id="SM00966">
    <property type="entry name" value="SpoVT_AbrB"/>
    <property type="match status" value="1"/>
</dbReference>
<gene>
    <name evidence="3" type="primary">abh</name>
    <name evidence="3" type="ordered locus">GYO_1784</name>
</gene>
<dbReference type="STRING" id="1052585.GYO_1784"/>
<dbReference type="Gene3D" id="2.10.260.10">
    <property type="match status" value="1"/>
</dbReference>
<sequence length="104" mass="11807">MRKETFKGRRVFMKSIGVVRKVDELGRIVMPIELRRALDIAIKDSIEFFVDGEKIILKKYKPHGVCLMTGEITSENKEYGNGKITLSPEGAQLLLEEIQAALKE</sequence>
<dbReference type="SUPFAM" id="SSF89447">
    <property type="entry name" value="AbrB/MazE/MraZ-like"/>
    <property type="match status" value="1"/>
</dbReference>
<dbReference type="EMBL" id="CP002905">
    <property type="protein sequence ID" value="AEP86424.1"/>
    <property type="molecule type" value="Genomic_DNA"/>
</dbReference>
<evidence type="ECO:0000313" key="4">
    <source>
        <dbReference type="Proteomes" id="UP000002651"/>
    </source>
</evidence>
<dbReference type="InterPro" id="IPR052731">
    <property type="entry name" value="B_subtilis_Trans_State_Reg"/>
</dbReference>
<feature type="domain" description="SpoVT-AbrB" evidence="2">
    <location>
        <begin position="17"/>
        <end position="62"/>
    </location>
</feature>
<dbReference type="PROSITE" id="PS51740">
    <property type="entry name" value="SPOVT_ABRB"/>
    <property type="match status" value="1"/>
</dbReference>
<protein>
    <submittedName>
        <fullName evidence="3">Transisition state regulator Abh</fullName>
    </submittedName>
</protein>
<dbReference type="HOGENOM" id="CLU_158484_0_0_9"/>
<dbReference type="GO" id="GO:0003677">
    <property type="term" value="F:DNA binding"/>
    <property type="evidence" value="ECO:0007669"/>
    <property type="project" value="UniProtKB-UniRule"/>
</dbReference>
<evidence type="ECO:0000313" key="3">
    <source>
        <dbReference type="EMBL" id="AEP86424.1"/>
    </source>
</evidence>
<keyword evidence="1" id="KW-0238">DNA-binding</keyword>
<dbReference type="InterPro" id="IPR040678">
    <property type="entry name" value="AbrB_C"/>
</dbReference>
<dbReference type="Pfam" id="PF18277">
    <property type="entry name" value="AbrB_C"/>
    <property type="match status" value="1"/>
</dbReference>
<evidence type="ECO:0000256" key="1">
    <source>
        <dbReference type="PROSITE-ProRule" id="PRU01076"/>
    </source>
</evidence>
<proteinExistence type="predicted"/>
<reference evidence="3 4" key="1">
    <citation type="journal article" date="2012" name="J. Bacteriol.">
        <title>Whole-genome sequences of Bacillus subtilis and close relatives.</title>
        <authorList>
            <person name="Earl A.M."/>
            <person name="Eppinger M."/>
            <person name="Fricke W.F."/>
            <person name="Rosovitz M.J."/>
            <person name="Rasko D.A."/>
            <person name="Daugherty S."/>
            <person name="Losick R."/>
            <person name="Kolter R."/>
            <person name="Ravel J."/>
        </authorList>
    </citation>
    <scope>NUCLEOTIDE SEQUENCE [LARGE SCALE GENOMIC DNA]</scope>
    <source>
        <strain evidence="4">DSM 15029 / JCM 12233 / NBRC 101239 / NRRL B-23049 / TU-B-10</strain>
    </source>
</reference>
<dbReference type="PANTHER" id="PTHR36432">
    <property type="match status" value="1"/>
</dbReference>
<keyword evidence="4" id="KW-1185">Reference proteome</keyword>
<dbReference type="PANTHER" id="PTHR36432:SF4">
    <property type="entry name" value="TRANSITION STATE REGULATOR ABH-RELATED"/>
    <property type="match status" value="1"/>
</dbReference>
<dbReference type="Proteomes" id="UP000002651">
    <property type="component" value="Chromosome"/>
</dbReference>
<dbReference type="KEGG" id="bst:GYO_1784"/>
<evidence type="ECO:0000259" key="2">
    <source>
        <dbReference type="PROSITE" id="PS51740"/>
    </source>
</evidence>
<dbReference type="InterPro" id="IPR037914">
    <property type="entry name" value="SpoVT-AbrB_sf"/>
</dbReference>